<reference evidence="3" key="1">
    <citation type="submission" date="2021-01" db="EMBL/GenBank/DDBJ databases">
        <authorList>
            <consortium name="Genoscope - CEA"/>
            <person name="William W."/>
        </authorList>
    </citation>
    <scope>NUCLEOTIDE SEQUENCE</scope>
</reference>
<evidence type="ECO:0000256" key="1">
    <source>
        <dbReference type="SAM" id="Phobius"/>
    </source>
</evidence>
<evidence type="ECO:0000256" key="2">
    <source>
        <dbReference type="SAM" id="SignalP"/>
    </source>
</evidence>
<feature type="chain" id="PRO_5035741947" evidence="2">
    <location>
        <begin position="20"/>
        <end position="1631"/>
    </location>
</feature>
<organism evidence="3 4">
    <name type="scientific">Paramecium sonneborni</name>
    <dbReference type="NCBI Taxonomy" id="65129"/>
    <lineage>
        <taxon>Eukaryota</taxon>
        <taxon>Sar</taxon>
        <taxon>Alveolata</taxon>
        <taxon>Ciliophora</taxon>
        <taxon>Intramacronucleata</taxon>
        <taxon>Oligohymenophorea</taxon>
        <taxon>Peniculida</taxon>
        <taxon>Parameciidae</taxon>
        <taxon>Paramecium</taxon>
    </lineage>
</organism>
<gene>
    <name evidence="3" type="ORF">PSON_ATCC_30995.1.T0480312</name>
</gene>
<dbReference type="EMBL" id="CAJJDN010000048">
    <property type="protein sequence ID" value="CAD8085710.1"/>
    <property type="molecule type" value="Genomic_DNA"/>
</dbReference>
<dbReference type="SMART" id="SM00639">
    <property type="entry name" value="PSA"/>
    <property type="match status" value="12"/>
</dbReference>
<dbReference type="PANTHER" id="PTHR38934:SF6">
    <property type="entry name" value="CHROMOSOME UNDETERMINED SCAFFOLD_176, WHOLE GENOME SHOTGUN SEQUENCE"/>
    <property type="match status" value="1"/>
</dbReference>
<sequence>MKLQQICFLLLLLILLISSSKITKNCVCGHVRSQKECQSSGFCIWQSNECKLNSGQKYTIQIQDQKHCKYFAKEDCREQEQCGFYLGQCINFIDCMLFNRQYCQESSYKCVSDGTKCVQILDCNDYKTEIGCQNKSQNGGEKKCRDAKICEELPKYLTSHKMCKESFEFCTVNENGYGCIQQMESCSQYINDYQCFENNKGKNCFWNQKLGKCIEKECENLPFSQDYECQSYLSNCKVIIKIYNKRKGILNYIYYTSNGIHCVKKRECIDAKNRFGCVTDIQGKKCEYHQNECKIKSCNTASSSLTNYKQCQDYDNLLDCVTSENGGCKKRPETCSGYIREMDCYSVELQDCVWQNNKCEKRQCYHAPLYYSHTDCKSYGNCIGKLNEEQFCEINFNKEKWFWLEDNCILLEYNKLKLPYYKNHQICQQASQFCTFNIDSLGCTDYICENILEVENCTIDSNGSLCTMNQGCIEKTCRTAPLSYDTNTKCENWLSKCTVNVQVLSNQNILIGCVDKKNSCQLALQDQCYSTISGFQCKWDSISQKCIDQDCTDANPNIYQTNELCQSFKVFSASCILKSTNIGCQQWPQNCNLMLNQQQCELNLQDGTICFWNGSYCKIKECSDASKINYTNNVECNVWINYCIFNHINGGCKTRVDSDTCTSSPNNIMYSVIKNVLHGILNSKKENCYEFIRQRNCKTNLNGQYCYWDDGEQKCKNEDDDNDRQVDCHKRIYGELSHQDCENFQPKCTINNINRQCSDLSYCWNYKYQQQCEITIEQQPCKWDIQNQLCKDVFWTENTTAQTEAECLKFRKNNQCQLKINFNGTYGPGCEWRPSSCQGITNSNICKLTLTAENHRCYFFNSSCSIVQPNQCQFVADSKSNELCQLYNTQCVLQSIGKGCYSTQTCSHLSNEVFNSAIMQMNYQCNYSDICRLDMNCSDKYLSLSTCDGQKTRLGQLCQYKQSCHNCNYQCIGQTAQKNLNFSSQMTLSQKREQCQDYSKTYMYDTNCDCFQGSPTRCNTSIAQVNSSLQSCGYNSTNSTCKNRTCEHLKNLNFDESCYDWQYDCVLNNNNCKTFTGECTEIKLIYQCQKFACFWQIDKCVRHIDCQINTTAISNRECLLINGSYCRLNYTKGQGCSFMDCSNITNSIMCNQANIINGSKCKWVISTCQKKLCNEYITQSECESSYGYYQNVFTKCYWCSYTMQCSYQKYCSLNCNDVIVMQTIQFIFTSKCIVKKLLCSEYTYEDACVNTIKGIECYWNSTFCIDICQAQHLFNRNFDNSLCVTWRSYCMSKNGQECELLNCSSLMTNAECNIFTVKCFWNISKCQAIGSCNDYSDINLCQDKNNSQGIPCFWDGTNCQEKTCSNIPTPPSLPTDCNDWLMNCQWNINDNSCIEDCTQANILSTTPHSECESFYLSKSCTVKVDLIQCVDLPFSCSLVKQTQCFKDKFGNECYFQDELQICVNLNCLIFSYTTHEECNQQLQSCTVNSTLNGCQHLDECSNYLIQEQQCECHIAQLNKKEDALKIAKITQLKKLVIQIMKMQSVYGMSIQVYAFQIHAQIFVEMVLFLVKKNNVMMATIYLITVVTNVKYSVQQDAIFVMFNMQRLSKKWMGIEQWGLQFYMWRQLCNRK</sequence>
<protein>
    <submittedName>
        <fullName evidence="3">Uncharacterized protein</fullName>
    </submittedName>
</protein>
<dbReference type="Pfam" id="PF01508">
    <property type="entry name" value="Paramecium_SA"/>
    <property type="match status" value="8"/>
</dbReference>
<keyword evidence="1" id="KW-1133">Transmembrane helix</keyword>
<keyword evidence="2" id="KW-0732">Signal</keyword>
<keyword evidence="1" id="KW-0472">Membrane</keyword>
<name>A0A8S1MZI7_9CILI</name>
<proteinExistence type="predicted"/>
<accession>A0A8S1MZI7</accession>
<feature type="transmembrane region" description="Helical" evidence="1">
    <location>
        <begin position="1550"/>
        <end position="1570"/>
    </location>
</feature>
<dbReference type="PANTHER" id="PTHR38934">
    <property type="entry name" value="HYPHALLY REGULATED CELL WALL PROTEIN 1"/>
    <property type="match status" value="1"/>
</dbReference>
<dbReference type="InterPro" id="IPR002895">
    <property type="entry name" value="Paramecium_SA"/>
</dbReference>
<keyword evidence="1" id="KW-0812">Transmembrane</keyword>
<dbReference type="OrthoDB" id="10045365at2759"/>
<dbReference type="Proteomes" id="UP000692954">
    <property type="component" value="Unassembled WGS sequence"/>
</dbReference>
<keyword evidence="4" id="KW-1185">Reference proteome</keyword>
<feature type="signal peptide" evidence="2">
    <location>
        <begin position="1"/>
        <end position="19"/>
    </location>
</feature>
<evidence type="ECO:0000313" key="4">
    <source>
        <dbReference type="Proteomes" id="UP000692954"/>
    </source>
</evidence>
<evidence type="ECO:0000313" key="3">
    <source>
        <dbReference type="EMBL" id="CAD8085710.1"/>
    </source>
</evidence>
<comment type="caution">
    <text evidence="3">The sequence shown here is derived from an EMBL/GenBank/DDBJ whole genome shotgun (WGS) entry which is preliminary data.</text>
</comment>